<proteinExistence type="predicted"/>
<sequence length="136" mass="15901">MAWLVGYITEQIISKLNHIGADSNAKDMSRVMRVPNSINERNNTLVKPYIWNDEAYTLQELQSYCKPLENFGTRKKTKTKIIPINAKVSLFYKTNYARLTDLRKLYELRQGDFTSMRNKDKLLFVEVIKITGSYVE</sequence>
<comment type="caution">
    <text evidence="1">The sequence shown here is derived from an EMBL/GenBank/DDBJ whole genome shotgun (WGS) entry which is preliminary data.</text>
</comment>
<protein>
    <submittedName>
        <fullName evidence="1">Replication protein</fullName>
    </submittedName>
</protein>
<reference evidence="1 2" key="1">
    <citation type="submission" date="2013-03" db="EMBL/GenBank/DDBJ databases">
        <title>Draft genome sequence of Gracibacillus halophilus YIM-C55.5, a moderately halophilic and thermophilic organism from the Xiaochaidamu salt lake.</title>
        <authorList>
            <person name="Sugumar T."/>
            <person name="Polireddy D.R."/>
            <person name="Antony A."/>
            <person name="Madhava Y.R."/>
            <person name="Sivakumar N."/>
        </authorList>
    </citation>
    <scope>NUCLEOTIDE SEQUENCE [LARGE SCALE GENOMIC DNA]</scope>
    <source>
        <strain evidence="1 2">YIM-C55.5</strain>
    </source>
</reference>
<dbReference type="Proteomes" id="UP000012283">
    <property type="component" value="Unassembled WGS sequence"/>
</dbReference>
<dbReference type="RefSeq" id="WP_003474160.1">
    <property type="nucleotide sequence ID" value="NZ_APML01000082.1"/>
</dbReference>
<dbReference type="OrthoDB" id="6008408at2"/>
<evidence type="ECO:0000313" key="1">
    <source>
        <dbReference type="EMBL" id="ENH95668.1"/>
    </source>
</evidence>
<evidence type="ECO:0000313" key="2">
    <source>
        <dbReference type="Proteomes" id="UP000012283"/>
    </source>
</evidence>
<accession>N4W635</accession>
<gene>
    <name evidence="1" type="ORF">J416_14827</name>
</gene>
<dbReference type="EMBL" id="APML01000082">
    <property type="protein sequence ID" value="ENH95668.1"/>
    <property type="molecule type" value="Genomic_DNA"/>
</dbReference>
<dbReference type="AlphaFoldDB" id="N4W635"/>
<organism evidence="1 2">
    <name type="scientific">Gracilibacillus halophilus YIM-C55.5</name>
    <dbReference type="NCBI Taxonomy" id="1308866"/>
    <lineage>
        <taxon>Bacteria</taxon>
        <taxon>Bacillati</taxon>
        <taxon>Bacillota</taxon>
        <taxon>Bacilli</taxon>
        <taxon>Bacillales</taxon>
        <taxon>Bacillaceae</taxon>
        <taxon>Gracilibacillus</taxon>
    </lineage>
</organism>
<name>N4W635_9BACI</name>
<keyword evidence="2" id="KW-1185">Reference proteome</keyword>